<keyword evidence="5" id="KW-0378">Hydrolase</keyword>
<evidence type="ECO:0000256" key="11">
    <source>
        <dbReference type="ARBA" id="ARBA00031130"/>
    </source>
</evidence>
<evidence type="ECO:0000256" key="2">
    <source>
        <dbReference type="ARBA" id="ARBA00015888"/>
    </source>
</evidence>
<evidence type="ECO:0000256" key="9">
    <source>
        <dbReference type="ARBA" id="ARBA00030390"/>
    </source>
</evidence>
<sequence>MCGRTCLTLEPKEVQCCCKYQNPQQSKPKTPEYRNEFNCGRKYQPSHNIAPTDITPVLVSAAHFDEAKESSERIIVPMMWSMVPRWHKGDYRKHGLTTNNCRLEGLAVSKLYGPPLAAGHRCVILCEGFYEWQTTAKDLKASERPAFYIHMPQNEGVKIEDRSTWNLAGTDGTINLLKMAGLFDVWEDENGDKLYSYTVITFESNKKFSAIHHRIPAILETDEEVDAWLDFRRVAATRAMNMLKPSETIQWYGVSNLVNNSRNKSDQCNKPIGKDGTKPTIGKGNATPKSKMMQSWLIVKKRNLEDDPTVEKKEPTASEPDRKKPKEENVQAD</sequence>
<dbReference type="PANTHER" id="PTHR13604:SF0">
    <property type="entry name" value="ABASIC SITE PROCESSING PROTEIN HMCES"/>
    <property type="match status" value="1"/>
</dbReference>
<evidence type="ECO:0000256" key="4">
    <source>
        <dbReference type="ARBA" id="ARBA00022763"/>
    </source>
</evidence>
<protein>
    <recommendedName>
        <fullName evidence="2">Abasic site processing protein HMCES</fullName>
    </recommendedName>
    <alternativeName>
        <fullName evidence="9">Embryonic stem cell-specific 5-hydroxymethylcytosine-binding protein</fullName>
    </alternativeName>
    <alternativeName>
        <fullName evidence="10">Peptidase HMCES</fullName>
    </alternativeName>
    <alternativeName>
        <fullName evidence="11">SRAP domain-containing protein 1</fullName>
    </alternativeName>
</protein>
<reference evidence="13" key="2">
    <citation type="submission" date="2025-05" db="UniProtKB">
        <authorList>
            <consortium name="EnsemblMetazoa"/>
        </authorList>
    </citation>
    <scope>IDENTIFICATION</scope>
    <source>
        <strain evidence="13">Foshan</strain>
    </source>
</reference>
<evidence type="ECO:0000313" key="13">
    <source>
        <dbReference type="EnsemblMetazoa" id="AALFPA23_021717.P32158"/>
    </source>
</evidence>
<keyword evidence="14" id="KW-1185">Reference proteome</keyword>
<evidence type="ECO:0000256" key="6">
    <source>
        <dbReference type="ARBA" id="ARBA00023124"/>
    </source>
</evidence>
<feature type="compositionally biased region" description="Basic and acidic residues" evidence="12">
    <location>
        <begin position="263"/>
        <end position="277"/>
    </location>
</feature>
<dbReference type="Pfam" id="PF02586">
    <property type="entry name" value="SRAP"/>
    <property type="match status" value="1"/>
</dbReference>
<evidence type="ECO:0000256" key="3">
    <source>
        <dbReference type="ARBA" id="ARBA00022670"/>
    </source>
</evidence>
<proteinExistence type="inferred from homology"/>
<evidence type="ECO:0000256" key="12">
    <source>
        <dbReference type="SAM" id="MobiDB-lite"/>
    </source>
</evidence>
<dbReference type="GeneID" id="109411605"/>
<evidence type="ECO:0000256" key="5">
    <source>
        <dbReference type="ARBA" id="ARBA00022801"/>
    </source>
</evidence>
<dbReference type="InterPro" id="IPR036590">
    <property type="entry name" value="SRAP-like"/>
</dbReference>
<feature type="compositionally biased region" description="Basic and acidic residues" evidence="12">
    <location>
        <begin position="302"/>
        <end position="333"/>
    </location>
</feature>
<dbReference type="SUPFAM" id="SSF143081">
    <property type="entry name" value="BB1717-like"/>
    <property type="match status" value="1"/>
</dbReference>
<accession>A0ABM1ZUB5</accession>
<dbReference type="Gene3D" id="3.90.1680.10">
    <property type="entry name" value="SOS response associated peptidase-like"/>
    <property type="match status" value="1"/>
</dbReference>
<keyword evidence="3" id="KW-0645">Protease</keyword>
<keyword evidence="8" id="KW-0456">Lyase</keyword>
<keyword evidence="7" id="KW-0238">DNA-binding</keyword>
<dbReference type="InterPro" id="IPR003738">
    <property type="entry name" value="SRAP"/>
</dbReference>
<name>A0ABM1ZUB5_AEDAL</name>
<organism evidence="13 14">
    <name type="scientific">Aedes albopictus</name>
    <name type="common">Asian tiger mosquito</name>
    <name type="synonym">Stegomyia albopicta</name>
    <dbReference type="NCBI Taxonomy" id="7160"/>
    <lineage>
        <taxon>Eukaryota</taxon>
        <taxon>Metazoa</taxon>
        <taxon>Ecdysozoa</taxon>
        <taxon>Arthropoda</taxon>
        <taxon>Hexapoda</taxon>
        <taxon>Insecta</taxon>
        <taxon>Pterygota</taxon>
        <taxon>Neoptera</taxon>
        <taxon>Endopterygota</taxon>
        <taxon>Diptera</taxon>
        <taxon>Nematocera</taxon>
        <taxon>Culicoidea</taxon>
        <taxon>Culicidae</taxon>
        <taxon>Culicinae</taxon>
        <taxon>Aedini</taxon>
        <taxon>Aedes</taxon>
        <taxon>Stegomyia</taxon>
    </lineage>
</organism>
<dbReference type="EnsemblMetazoa" id="AALFPA23_021717.R32158">
    <property type="protein sequence ID" value="AALFPA23_021717.P32158"/>
    <property type="gene ID" value="AALFPA23_021717"/>
</dbReference>
<dbReference type="PANTHER" id="PTHR13604">
    <property type="entry name" value="DC12-RELATED"/>
    <property type="match status" value="1"/>
</dbReference>
<evidence type="ECO:0000256" key="7">
    <source>
        <dbReference type="ARBA" id="ARBA00023125"/>
    </source>
</evidence>
<dbReference type="Proteomes" id="UP000069940">
    <property type="component" value="Unassembled WGS sequence"/>
</dbReference>
<keyword evidence="4" id="KW-0227">DNA damage</keyword>
<evidence type="ECO:0000256" key="8">
    <source>
        <dbReference type="ARBA" id="ARBA00023239"/>
    </source>
</evidence>
<reference evidence="14" key="1">
    <citation type="journal article" date="2015" name="Proc. Natl. Acad. Sci. U.S.A.">
        <title>Genome sequence of the Asian Tiger mosquito, Aedes albopictus, reveals insights into its biology, genetics, and evolution.</title>
        <authorList>
            <person name="Chen X.G."/>
            <person name="Jiang X."/>
            <person name="Gu J."/>
            <person name="Xu M."/>
            <person name="Wu Y."/>
            <person name="Deng Y."/>
            <person name="Zhang C."/>
            <person name="Bonizzoni M."/>
            <person name="Dermauw W."/>
            <person name="Vontas J."/>
            <person name="Armbruster P."/>
            <person name="Huang X."/>
            <person name="Yang Y."/>
            <person name="Zhang H."/>
            <person name="He W."/>
            <person name="Peng H."/>
            <person name="Liu Y."/>
            <person name="Wu K."/>
            <person name="Chen J."/>
            <person name="Lirakis M."/>
            <person name="Topalis P."/>
            <person name="Van Leeuwen T."/>
            <person name="Hall A.B."/>
            <person name="Jiang X."/>
            <person name="Thorpe C."/>
            <person name="Mueller R.L."/>
            <person name="Sun C."/>
            <person name="Waterhouse R.M."/>
            <person name="Yan G."/>
            <person name="Tu Z.J."/>
            <person name="Fang X."/>
            <person name="James A.A."/>
        </authorList>
    </citation>
    <scope>NUCLEOTIDE SEQUENCE [LARGE SCALE GENOMIC DNA]</scope>
    <source>
        <strain evidence="14">Foshan</strain>
    </source>
</reference>
<keyword evidence="6" id="KW-0190">Covalent protein-DNA linkage</keyword>
<dbReference type="RefSeq" id="XP_019540709.3">
    <property type="nucleotide sequence ID" value="XM_019685164.3"/>
</dbReference>
<comment type="similarity">
    <text evidence="1">Belongs to the SOS response-associated peptidase family.</text>
</comment>
<evidence type="ECO:0000313" key="14">
    <source>
        <dbReference type="Proteomes" id="UP000069940"/>
    </source>
</evidence>
<evidence type="ECO:0000256" key="1">
    <source>
        <dbReference type="ARBA" id="ARBA00008136"/>
    </source>
</evidence>
<evidence type="ECO:0000256" key="10">
    <source>
        <dbReference type="ARBA" id="ARBA00030898"/>
    </source>
</evidence>
<feature type="region of interest" description="Disordered" evidence="12">
    <location>
        <begin position="262"/>
        <end position="333"/>
    </location>
</feature>